<dbReference type="InterPro" id="IPR036736">
    <property type="entry name" value="ACP-like_sf"/>
</dbReference>
<feature type="domain" description="Polyketide synthase-like phosphopantetheine-binding" evidence="3">
    <location>
        <begin position="566"/>
        <end position="641"/>
    </location>
</feature>
<dbReference type="InterPro" id="IPR000873">
    <property type="entry name" value="AMP-dep_synth/lig_dom"/>
</dbReference>
<sequence length="1052" mass="117338">MTPSPTFHSPRELVCSGKVTVPELFEWHAKENPDYPLYHFHDGQKLHDITYAQAIIGIRRAARYVKARITTPQIVGVIVNADTVTYTITQLGILRAGYTMLLISPRNVPAAVADMLRKTGCRHLLLTSDTPIQSLARAALEEVDGVTLHEMPAFDTLIPLNVPVKPEEDSVEDLPTTFDKNSLAMILHSSGSTNHPKPIRWTHKRMTNWTTTPWYGDVDFCQASLAVHGTPMFHAIGVLMYCMAANDGMALGVFPPSSPPTFPTPENVFAGIMKTSSDYVMTAPAMVELWARDPMKIQHMKTMRGIIFGGAPLDQGVGDTLASHGIVLHSLYGSTEIGAFAKFFPTNTEMDWAYFQLNPLLDQRVIDAGEGRFELIVVSDPEMPLPILNTKFEGKDAYATNDILDQHPSRPGWYKYYGRLDDQIILSNGEKTNPAPLETIIGEDPYIQGCVIFGQGKFQNGILVEPKQEYRFDPQDVKQLEEYRSKIWKSIERANELAPQHSRLFKEMIIVTSPGKPFSYNIKGYPRRSWILKDYQEEINTLYTVVEESAQSDVVGPSQWNTESTYTFLRTVVEKVLRKSIPDNADFFRNGCDSLQATWIRNTILRALREYSPALAKRLHMNVVYQAPTISSLTEVVLRVVHNDSTSLAASSADDLIRIAEQYSSELPARPSQLQSREGDKDVVLITGTTSGFGCDILEHLLRDERVGKVYAFNRPSSQAMERQLARFRERSLDESLLHTPKFQMVEAALDVPGFGIEPQLLSEIRASLTHIIHNAWTVNFALTLPSFEPDLKAVRNLLELSWSCPYSPPPRLQFTSSIGVFEHCTVPPPIPEIPLNASSALGSGYSESKWIAEQVLYNLADRAGMPSVVVRLGQISGDKTGHWNEREWFPALVKSAIFTRCLPDVEGEASFFLSYLAAGAFAEMRSSPESILHLVHPRPIPWHDLITPMAQELGVPLAPYTTWLAALESSGSVEGSEGDATRENPALRLLDFFRSFALGNEKPPLGLWQLATSKAVNASETLANMPQIGEADVRRWVAAWRKSGFLNASPN</sequence>
<organism evidence="4 5">
    <name type="scientific">Ganoderma sinense ZZ0214-1</name>
    <dbReference type="NCBI Taxonomy" id="1077348"/>
    <lineage>
        <taxon>Eukaryota</taxon>
        <taxon>Fungi</taxon>
        <taxon>Dikarya</taxon>
        <taxon>Basidiomycota</taxon>
        <taxon>Agaricomycotina</taxon>
        <taxon>Agaricomycetes</taxon>
        <taxon>Polyporales</taxon>
        <taxon>Polyporaceae</taxon>
        <taxon>Ganoderma</taxon>
    </lineage>
</organism>
<dbReference type="Pfam" id="PF00501">
    <property type="entry name" value="AMP-binding"/>
    <property type="match status" value="1"/>
</dbReference>
<dbReference type="Gene3D" id="1.10.1200.10">
    <property type="entry name" value="ACP-like"/>
    <property type="match status" value="1"/>
</dbReference>
<keyword evidence="1" id="KW-0596">Phosphopantetheine</keyword>
<evidence type="ECO:0000256" key="1">
    <source>
        <dbReference type="ARBA" id="ARBA00022450"/>
    </source>
</evidence>
<evidence type="ECO:0000259" key="3">
    <source>
        <dbReference type="SMART" id="SM00823"/>
    </source>
</evidence>
<dbReference type="Pfam" id="PF07993">
    <property type="entry name" value="NAD_binding_4"/>
    <property type="match status" value="1"/>
</dbReference>
<reference evidence="4 5" key="1">
    <citation type="journal article" date="2015" name="Sci. Rep.">
        <title>Chromosome-level genome map provides insights into diverse defense mechanisms in the medicinal fungus Ganoderma sinense.</title>
        <authorList>
            <person name="Zhu Y."/>
            <person name="Xu J."/>
            <person name="Sun C."/>
            <person name="Zhou S."/>
            <person name="Xu H."/>
            <person name="Nelson D.R."/>
            <person name="Qian J."/>
            <person name="Song J."/>
            <person name="Luo H."/>
            <person name="Xiang L."/>
            <person name="Li Y."/>
            <person name="Xu Z."/>
            <person name="Ji A."/>
            <person name="Wang L."/>
            <person name="Lu S."/>
            <person name="Hayward A."/>
            <person name="Sun W."/>
            <person name="Li X."/>
            <person name="Schwartz D.C."/>
            <person name="Wang Y."/>
            <person name="Chen S."/>
        </authorList>
    </citation>
    <scope>NUCLEOTIDE SEQUENCE [LARGE SCALE GENOMIC DNA]</scope>
    <source>
        <strain evidence="4 5">ZZ0214-1</strain>
    </source>
</reference>
<dbReference type="Gene3D" id="3.40.50.720">
    <property type="entry name" value="NAD(P)-binding Rossmann-like Domain"/>
    <property type="match status" value="1"/>
</dbReference>
<dbReference type="PANTHER" id="PTHR43439">
    <property type="entry name" value="PHENYLACETATE-COENZYME A LIGASE"/>
    <property type="match status" value="1"/>
</dbReference>
<dbReference type="SUPFAM" id="SSF56801">
    <property type="entry name" value="Acetyl-CoA synthetase-like"/>
    <property type="match status" value="1"/>
</dbReference>
<keyword evidence="2" id="KW-0597">Phosphoprotein</keyword>
<accession>A0A2G8STW0</accession>
<proteinExistence type="predicted"/>
<name>A0A2G8STW0_9APHY</name>
<dbReference type="InterPro" id="IPR013120">
    <property type="entry name" value="FAR_NAD-bd"/>
</dbReference>
<dbReference type="InterPro" id="IPR042099">
    <property type="entry name" value="ANL_N_sf"/>
</dbReference>
<dbReference type="SUPFAM" id="SSF51735">
    <property type="entry name" value="NAD(P)-binding Rossmann-fold domains"/>
    <property type="match status" value="1"/>
</dbReference>
<evidence type="ECO:0000313" key="4">
    <source>
        <dbReference type="EMBL" id="PIL37207.1"/>
    </source>
</evidence>
<keyword evidence="5" id="KW-1185">Reference proteome</keyword>
<dbReference type="Gene3D" id="3.40.50.12780">
    <property type="entry name" value="N-terminal domain of ligase-like"/>
    <property type="match status" value="1"/>
</dbReference>
<dbReference type="EMBL" id="AYKW01000001">
    <property type="protein sequence ID" value="PIL37207.1"/>
    <property type="molecule type" value="Genomic_DNA"/>
</dbReference>
<dbReference type="PANTHER" id="PTHR43439:SF2">
    <property type="entry name" value="ENZYME, PUTATIVE (JCVI)-RELATED"/>
    <property type="match status" value="1"/>
</dbReference>
<dbReference type="InterPro" id="IPR020806">
    <property type="entry name" value="PKS_PP-bd"/>
</dbReference>
<protein>
    <recommendedName>
        <fullName evidence="3">Polyketide synthase-like phosphopantetheine-binding domain-containing protein</fullName>
    </recommendedName>
</protein>
<dbReference type="GO" id="GO:0031177">
    <property type="term" value="F:phosphopantetheine binding"/>
    <property type="evidence" value="ECO:0007669"/>
    <property type="project" value="InterPro"/>
</dbReference>
<dbReference type="InterPro" id="IPR036291">
    <property type="entry name" value="NAD(P)-bd_dom_sf"/>
</dbReference>
<dbReference type="STRING" id="1077348.A0A2G8STW0"/>
<dbReference type="InterPro" id="IPR051414">
    <property type="entry name" value="Adenylate-forming_Reductase"/>
</dbReference>
<dbReference type="SUPFAM" id="SSF47336">
    <property type="entry name" value="ACP-like"/>
    <property type="match status" value="1"/>
</dbReference>
<dbReference type="Pfam" id="PF23562">
    <property type="entry name" value="AMP-binding_C_3"/>
    <property type="match status" value="1"/>
</dbReference>
<dbReference type="AlphaFoldDB" id="A0A2G8STW0"/>
<gene>
    <name evidence="4" type="ORF">GSI_00900</name>
</gene>
<dbReference type="SMART" id="SM00823">
    <property type="entry name" value="PKS_PP"/>
    <property type="match status" value="1"/>
</dbReference>
<dbReference type="OrthoDB" id="429813at2759"/>
<evidence type="ECO:0000313" key="5">
    <source>
        <dbReference type="Proteomes" id="UP000230002"/>
    </source>
</evidence>
<comment type="caution">
    <text evidence="4">The sequence shown here is derived from an EMBL/GenBank/DDBJ whole genome shotgun (WGS) entry which is preliminary data.</text>
</comment>
<dbReference type="Proteomes" id="UP000230002">
    <property type="component" value="Unassembled WGS sequence"/>
</dbReference>
<evidence type="ECO:0000256" key="2">
    <source>
        <dbReference type="ARBA" id="ARBA00022553"/>
    </source>
</evidence>